<sequence>MRREQVREYVNAFWLQSQENKWAVAIRNSNNDDVRPMVSPLGVETIQGARRLYIHWGSTPASQIVPLHQLCGNPAPGEPNYNFRNTPLNTSVIAGTLESLIIRHHAGSDVAVALELAMYRSNFFLTLDMPAGMKRAGRGSESFLCTGGRELRLPVDYTAMQYFDFMFLESPVPDYVRAWLQTTLQPNVMKWNMYYACMHMAQSINWPSVTFSLKGELIHALHERANGRLPANVSPYIASHIDRFDANFYIKRDDVLTMWQVAHKNACAHRFGYSPSTTFFELSAPYPLDLWADNRPVYITHPYYNLWMASSIPYHAVLPTTKSVPLWSKEEFTPDEGMYTQLLDARFGGFLETHEQAKYLSDDGSDFSFAHFLGTPNYVAQVGHQTRAEHAQWQPQVQGVVWNKPRDYETPSPVNPASTVISFSYNGPAGNGNPLSNFAVPGAFTNIDWVNWRARAGGMFATNAVHNNAPLAQQLSNAWKRFYQENPEPLMSLGLKVRPPVWSASFVMQPAEYLMYPLFEKATDPFGGYALFDNADGSQISAIRSMNIAMLAPGPMANVLPSVLQNHNPNSQRRPYQLKGPEVFDAVKPFVSEQRNSHKTYRAPKITDLPPPAMSKPSFSSMEVSLDEPDVRHRALPGAAEPRDFNRRAPSPLPSRPTLQYDDSKNPYDASMVPDVRETTANLIGSSQEPAVRLDPPSSNTKPYAWTAPPDMQKPTRPTVKRSSITPDENGVINLTQPLKGAEWARMGLVDDEYRLKFPVIISNKNGYGQYNVGDIPSKAPFFGDAYVNAPKPKARQPKAFKTEPYREFDTVSAVDLGESKPKKVDKANVRFELPEAKPNRAPNPPEPYMSFEEWSTTNTQPQPGSSFTEADWPKVKLPNPGLPVPDPQSVQVIGGAENGLESKPINDAAAYATQEAYDQMRAKFFGAGPPGFPDSGFTPSQAKNSSGA</sequence>
<name>A0A3G8EYS6_9VIRU</name>
<organism evidence="2">
    <name type="scientific">Sclerotium rolfsii RNA virus 2</name>
    <dbReference type="NCBI Taxonomy" id="2490828"/>
    <lineage>
        <taxon>Viruses</taxon>
        <taxon>Riboviria</taxon>
        <taxon>dsRNA viruses</taxon>
    </lineage>
</organism>
<feature type="region of interest" description="Disordered" evidence="1">
    <location>
        <begin position="925"/>
        <end position="949"/>
    </location>
</feature>
<feature type="region of interest" description="Disordered" evidence="1">
    <location>
        <begin position="603"/>
        <end position="668"/>
    </location>
</feature>
<proteinExistence type="predicted"/>
<feature type="region of interest" description="Disordered" evidence="1">
    <location>
        <begin position="684"/>
        <end position="732"/>
    </location>
</feature>
<feature type="compositionally biased region" description="Polar residues" evidence="1">
    <location>
        <begin position="938"/>
        <end position="949"/>
    </location>
</feature>
<dbReference type="EMBL" id="MH766495">
    <property type="protein sequence ID" value="AZF86103.1"/>
    <property type="molecule type" value="Genomic_RNA"/>
</dbReference>
<protein>
    <submittedName>
        <fullName evidence="2">Uncharacterized protein</fullName>
    </submittedName>
</protein>
<evidence type="ECO:0000313" key="2">
    <source>
        <dbReference type="EMBL" id="AZF86103.1"/>
    </source>
</evidence>
<evidence type="ECO:0000256" key="1">
    <source>
        <dbReference type="SAM" id="MobiDB-lite"/>
    </source>
</evidence>
<accession>A0A3G8EYS6</accession>
<feature type="compositionally biased region" description="Polar residues" evidence="1">
    <location>
        <begin position="721"/>
        <end position="732"/>
    </location>
</feature>
<reference evidence="2" key="1">
    <citation type="submission" date="2018-08" db="EMBL/GenBank/DDBJ databases">
        <authorList>
            <person name="Zhong J."/>
            <person name="Zhu J.Z."/>
        </authorList>
    </citation>
    <scope>NUCLEOTIDE SEQUENCE</scope>
    <source>
        <strain evidence="2">BLH-1-14</strain>
    </source>
</reference>